<evidence type="ECO:0000256" key="2">
    <source>
        <dbReference type="ARBA" id="ARBA00007560"/>
    </source>
</evidence>
<dbReference type="GO" id="GO:0000993">
    <property type="term" value="F:RNA polymerase II complex binding"/>
    <property type="evidence" value="ECO:0007669"/>
    <property type="project" value="TreeGrafter"/>
</dbReference>
<dbReference type="Proteomes" id="UP001432322">
    <property type="component" value="Unassembled WGS sequence"/>
</dbReference>
<dbReference type="PANTHER" id="PTHR23188:SF12">
    <property type="entry name" value="RNA POLYMERASE II-ASSOCIATED FACTOR 1 HOMOLOG"/>
    <property type="match status" value="1"/>
</dbReference>
<evidence type="ECO:0000256" key="3">
    <source>
        <dbReference type="ARBA" id="ARBA00020462"/>
    </source>
</evidence>
<sequence>MSSLPIRRSVIGKPQDKGPDLLCRVHYSNTLPDIPFDGKFLPCPFVSLDRFIPYKPSNLEKEHKFEVSCEADIGVDIDLIDPATYAIPPEKIPVEEEDAELLDDTQVGGKKGINAKRSMQHARIVPWMRKTEYISHEFNRFGVSADRQETKVGYGTKKKGDTELYRDRASQIDAIERTFQDVKKPAGRHYSKKGVYAVEERPILPDFNWWKYSFAQVIFDADPAMPDTSKEERNSILEQGQIRGMEDEDGAQFVAYFTPTPETMEKRKAERQAGTHDPDYLYNHRINREYTWDVKNKATKGYENENYFFTFREGAVFYNELETRVRLTRRRGTGNKKTILALRLVEPTGADLATMEARENDLMRPFDPIPEEEDEEEQMEEGGEEEREEAEEGGGSQRSSDDSDNDNERNARRQSKSSSSDLSDSD</sequence>
<comment type="similarity">
    <text evidence="2">Belongs to the PAF1 family.</text>
</comment>
<dbReference type="AlphaFoldDB" id="A0AAV5UVY0"/>
<dbReference type="InterPro" id="IPR007133">
    <property type="entry name" value="RNA_pol_II-assoc_Paf1"/>
</dbReference>
<accession>A0AAV5UVY0</accession>
<feature type="region of interest" description="Disordered" evidence="5">
    <location>
        <begin position="352"/>
        <end position="426"/>
    </location>
</feature>
<name>A0AAV5UVY0_9BILA</name>
<evidence type="ECO:0000256" key="5">
    <source>
        <dbReference type="SAM" id="MobiDB-lite"/>
    </source>
</evidence>
<proteinExistence type="inferred from homology"/>
<comment type="caution">
    <text evidence="6">The sequence shown here is derived from an EMBL/GenBank/DDBJ whole genome shotgun (WGS) entry which is preliminary data.</text>
</comment>
<dbReference type="GO" id="GO:0016593">
    <property type="term" value="C:Cdc73/Paf1 complex"/>
    <property type="evidence" value="ECO:0007669"/>
    <property type="project" value="InterPro"/>
</dbReference>
<dbReference type="EMBL" id="BTSY01000001">
    <property type="protein sequence ID" value="GMT10484.1"/>
    <property type="molecule type" value="Genomic_DNA"/>
</dbReference>
<evidence type="ECO:0000256" key="1">
    <source>
        <dbReference type="ARBA" id="ARBA00004123"/>
    </source>
</evidence>
<feature type="compositionally biased region" description="Acidic residues" evidence="5">
    <location>
        <begin position="369"/>
        <end position="392"/>
    </location>
</feature>
<keyword evidence="7" id="KW-1185">Reference proteome</keyword>
<evidence type="ECO:0000313" key="6">
    <source>
        <dbReference type="EMBL" id="GMT10484.1"/>
    </source>
</evidence>
<comment type="subcellular location">
    <subcellularLocation>
        <location evidence="1">Nucleus</location>
    </subcellularLocation>
</comment>
<organism evidence="6 7">
    <name type="scientific">Pristionchus fissidentatus</name>
    <dbReference type="NCBI Taxonomy" id="1538716"/>
    <lineage>
        <taxon>Eukaryota</taxon>
        <taxon>Metazoa</taxon>
        <taxon>Ecdysozoa</taxon>
        <taxon>Nematoda</taxon>
        <taxon>Chromadorea</taxon>
        <taxon>Rhabditida</taxon>
        <taxon>Rhabditina</taxon>
        <taxon>Diplogasteromorpha</taxon>
        <taxon>Diplogasteroidea</taxon>
        <taxon>Neodiplogasteridae</taxon>
        <taxon>Pristionchus</taxon>
    </lineage>
</organism>
<dbReference type="GO" id="GO:0003682">
    <property type="term" value="F:chromatin binding"/>
    <property type="evidence" value="ECO:0007669"/>
    <property type="project" value="TreeGrafter"/>
</dbReference>
<reference evidence="6" key="1">
    <citation type="submission" date="2023-10" db="EMBL/GenBank/DDBJ databases">
        <title>Genome assembly of Pristionchus species.</title>
        <authorList>
            <person name="Yoshida K."/>
            <person name="Sommer R.J."/>
        </authorList>
    </citation>
    <scope>NUCLEOTIDE SEQUENCE</scope>
    <source>
        <strain evidence="6">RS5133</strain>
    </source>
</reference>
<feature type="compositionally biased region" description="Low complexity" evidence="5">
    <location>
        <begin position="416"/>
        <end position="426"/>
    </location>
</feature>
<evidence type="ECO:0000313" key="7">
    <source>
        <dbReference type="Proteomes" id="UP001432322"/>
    </source>
</evidence>
<dbReference type="Pfam" id="PF03985">
    <property type="entry name" value="Paf1"/>
    <property type="match status" value="1"/>
</dbReference>
<keyword evidence="4" id="KW-0539">Nucleus</keyword>
<gene>
    <name evidence="6" type="ORF">PFISCL1PPCAC_1781</name>
</gene>
<protein>
    <recommendedName>
        <fullName evidence="3">RNA polymerase II-associated factor 1 homolog</fullName>
    </recommendedName>
</protein>
<evidence type="ECO:0000256" key="4">
    <source>
        <dbReference type="ARBA" id="ARBA00023242"/>
    </source>
</evidence>
<dbReference type="GO" id="GO:0006368">
    <property type="term" value="P:transcription elongation by RNA polymerase II"/>
    <property type="evidence" value="ECO:0007669"/>
    <property type="project" value="InterPro"/>
</dbReference>
<dbReference type="PANTHER" id="PTHR23188">
    <property type="entry name" value="RNA POLYMERASE II-ASSOCIATED FACTOR 1 HOMOLOG"/>
    <property type="match status" value="1"/>
</dbReference>